<dbReference type="Proteomes" id="UP000051922">
    <property type="component" value="Unassembled WGS sequence"/>
</dbReference>
<keyword evidence="4" id="KW-0479">Metal-binding</keyword>
<evidence type="ECO:0000259" key="11">
    <source>
        <dbReference type="PROSITE" id="PS51706"/>
    </source>
</evidence>
<dbReference type="InterPro" id="IPR030393">
    <property type="entry name" value="G_ENGB_dom"/>
</dbReference>
<keyword evidence="3 10" id="KW-0132">Cell division</keyword>
<evidence type="ECO:0000313" key="13">
    <source>
        <dbReference type="Proteomes" id="UP000051922"/>
    </source>
</evidence>
<dbReference type="PROSITE" id="PS51706">
    <property type="entry name" value="G_ENGB"/>
    <property type="match status" value="1"/>
</dbReference>
<dbReference type="InterPro" id="IPR027417">
    <property type="entry name" value="P-loop_NTPase"/>
</dbReference>
<evidence type="ECO:0000256" key="9">
    <source>
        <dbReference type="ARBA" id="ARBA00023306"/>
    </source>
</evidence>
<evidence type="ECO:0000256" key="5">
    <source>
        <dbReference type="ARBA" id="ARBA00022741"/>
    </source>
</evidence>
<dbReference type="GO" id="GO:0005525">
    <property type="term" value="F:GTP binding"/>
    <property type="evidence" value="ECO:0007669"/>
    <property type="project" value="UniProtKB-UniRule"/>
</dbReference>
<keyword evidence="9 10" id="KW-0131">Cell cycle</keyword>
<gene>
    <name evidence="10" type="primary">engB</name>
    <name evidence="12" type="ORF">FC50_GL001711</name>
</gene>
<dbReference type="NCBIfam" id="TIGR00231">
    <property type="entry name" value="small_GTP"/>
    <property type="match status" value="1"/>
</dbReference>
<evidence type="ECO:0000256" key="7">
    <source>
        <dbReference type="ARBA" id="ARBA00023134"/>
    </source>
</evidence>
<dbReference type="Gene3D" id="3.40.50.300">
    <property type="entry name" value="P-loop containing nucleotide triphosphate hydrolases"/>
    <property type="match status" value="1"/>
</dbReference>
<dbReference type="CDD" id="cd01876">
    <property type="entry name" value="YihA_EngB"/>
    <property type="match status" value="1"/>
</dbReference>
<comment type="cofactor">
    <cofactor evidence="1">
        <name>Mg(2+)</name>
        <dbReference type="ChEBI" id="CHEBI:18420"/>
    </cofactor>
</comment>
<dbReference type="FunFam" id="3.40.50.300:FF:000098">
    <property type="entry name" value="Probable GTP-binding protein EngB"/>
    <property type="match status" value="1"/>
</dbReference>
<evidence type="ECO:0000256" key="6">
    <source>
        <dbReference type="ARBA" id="ARBA00022842"/>
    </source>
</evidence>
<keyword evidence="13" id="KW-1185">Reference proteome</keyword>
<keyword evidence="8 10" id="KW-0717">Septation</keyword>
<evidence type="ECO:0000256" key="1">
    <source>
        <dbReference type="ARBA" id="ARBA00001946"/>
    </source>
</evidence>
<reference evidence="12 13" key="1">
    <citation type="journal article" date="2015" name="Genome Announc.">
        <title>Expanding the biotechnology potential of lactobacilli through comparative genomics of 213 strains and associated genera.</title>
        <authorList>
            <person name="Sun Z."/>
            <person name="Harris H.M."/>
            <person name="McCann A."/>
            <person name="Guo C."/>
            <person name="Argimon S."/>
            <person name="Zhang W."/>
            <person name="Yang X."/>
            <person name="Jeffery I.B."/>
            <person name="Cooney J.C."/>
            <person name="Kagawa T.F."/>
            <person name="Liu W."/>
            <person name="Song Y."/>
            <person name="Salvetti E."/>
            <person name="Wrobel A."/>
            <person name="Rasinkangas P."/>
            <person name="Parkhill J."/>
            <person name="Rea M.C."/>
            <person name="O'Sullivan O."/>
            <person name="Ritari J."/>
            <person name="Douillard F.P."/>
            <person name="Paul Ross R."/>
            <person name="Yang R."/>
            <person name="Briner A.E."/>
            <person name="Felis G.E."/>
            <person name="de Vos W.M."/>
            <person name="Barrangou R."/>
            <person name="Klaenhammer T.R."/>
            <person name="Caufield P.W."/>
            <person name="Cui Y."/>
            <person name="Zhang H."/>
            <person name="O'Toole P.W."/>
        </authorList>
    </citation>
    <scope>NUCLEOTIDE SEQUENCE [LARGE SCALE GENOMIC DNA]</scope>
    <source>
        <strain evidence="12 13">DSM 15945</strain>
    </source>
</reference>
<evidence type="ECO:0000256" key="2">
    <source>
        <dbReference type="ARBA" id="ARBA00009638"/>
    </source>
</evidence>
<dbReference type="SUPFAM" id="SSF52540">
    <property type="entry name" value="P-loop containing nucleoside triphosphate hydrolases"/>
    <property type="match status" value="1"/>
</dbReference>
<evidence type="ECO:0000256" key="4">
    <source>
        <dbReference type="ARBA" id="ARBA00022723"/>
    </source>
</evidence>
<evidence type="ECO:0000256" key="3">
    <source>
        <dbReference type="ARBA" id="ARBA00022618"/>
    </source>
</evidence>
<organism evidence="12 13">
    <name type="scientific">Lacticaseibacillus pantheris DSM 15945 = JCM 12539 = NBRC 106106</name>
    <dbReference type="NCBI Taxonomy" id="1423783"/>
    <lineage>
        <taxon>Bacteria</taxon>
        <taxon>Bacillati</taxon>
        <taxon>Bacillota</taxon>
        <taxon>Bacilli</taxon>
        <taxon>Lactobacillales</taxon>
        <taxon>Lactobacillaceae</taxon>
        <taxon>Lacticaseibacillus</taxon>
    </lineage>
</organism>
<accession>A0A0R1TWG6</accession>
<dbReference type="GO" id="GO:0046872">
    <property type="term" value="F:metal ion binding"/>
    <property type="evidence" value="ECO:0007669"/>
    <property type="project" value="UniProtKB-KW"/>
</dbReference>
<dbReference type="NCBIfam" id="TIGR03598">
    <property type="entry name" value="GTPase_YsxC"/>
    <property type="match status" value="1"/>
</dbReference>
<keyword evidence="5 10" id="KW-0547">Nucleotide-binding</keyword>
<dbReference type="GO" id="GO:0000917">
    <property type="term" value="P:division septum assembly"/>
    <property type="evidence" value="ECO:0007669"/>
    <property type="project" value="UniProtKB-KW"/>
</dbReference>
<dbReference type="InterPro" id="IPR005225">
    <property type="entry name" value="Small_GTP-bd"/>
</dbReference>
<dbReference type="InterPro" id="IPR019987">
    <property type="entry name" value="GTP-bd_ribosome_bio_YsxC"/>
</dbReference>
<evidence type="ECO:0000256" key="8">
    <source>
        <dbReference type="ARBA" id="ARBA00023210"/>
    </source>
</evidence>
<dbReference type="HAMAP" id="MF_00321">
    <property type="entry name" value="GTPase_EngB"/>
    <property type="match status" value="1"/>
</dbReference>
<dbReference type="OrthoDB" id="9804921at2"/>
<sequence>MQVNDVELTISAVSPAQYPDTNLGEVAFVGRSNVGKSSLINTLLQRNKMARTSSTPGKTQTLNFYLLNQELYFVDVPGFGYAKVSKKARAEFAAMIEEYLQTRQQLGGVVQLVDARHEPTDLDISMYEYLRYYEVPVLVVGTKIDKVKKSQWNKSESIHRKGLGLQPGDDWVPFSATNKVGQDAVWEWIDQHATGGNHRGL</sequence>
<dbReference type="PANTHER" id="PTHR11649:SF13">
    <property type="entry name" value="ENGB-TYPE G DOMAIN-CONTAINING PROTEIN"/>
    <property type="match status" value="1"/>
</dbReference>
<dbReference type="EMBL" id="AZFJ01000052">
    <property type="protein sequence ID" value="KRL85542.1"/>
    <property type="molecule type" value="Genomic_DNA"/>
</dbReference>
<dbReference type="AlphaFoldDB" id="A0A0R1TWG6"/>
<feature type="domain" description="EngB-type G" evidence="11">
    <location>
        <begin position="22"/>
        <end position="195"/>
    </location>
</feature>
<keyword evidence="6" id="KW-0460">Magnesium</keyword>
<comment type="similarity">
    <text evidence="2 10">Belongs to the TRAFAC class TrmE-Era-EngA-EngB-Septin-like GTPase superfamily. EngB GTPase family.</text>
</comment>
<dbReference type="Pfam" id="PF01926">
    <property type="entry name" value="MMR_HSR1"/>
    <property type="match status" value="1"/>
</dbReference>
<dbReference type="PATRIC" id="fig|1423783.4.peg.1753"/>
<protein>
    <recommendedName>
        <fullName evidence="10">Probable GTP-binding protein EngB</fullName>
    </recommendedName>
</protein>
<evidence type="ECO:0000256" key="10">
    <source>
        <dbReference type="HAMAP-Rule" id="MF_00321"/>
    </source>
</evidence>
<dbReference type="InterPro" id="IPR006073">
    <property type="entry name" value="GTP-bd"/>
</dbReference>
<proteinExistence type="inferred from homology"/>
<evidence type="ECO:0000313" key="12">
    <source>
        <dbReference type="EMBL" id="KRL85542.1"/>
    </source>
</evidence>
<dbReference type="RefSeq" id="WP_054650941.1">
    <property type="nucleotide sequence ID" value="NZ_AZFJ01000052.1"/>
</dbReference>
<dbReference type="STRING" id="1423783.FC50_GL001711"/>
<dbReference type="GO" id="GO:0005829">
    <property type="term" value="C:cytosol"/>
    <property type="evidence" value="ECO:0007669"/>
    <property type="project" value="TreeGrafter"/>
</dbReference>
<name>A0A0R1TWG6_9LACO</name>
<comment type="caution">
    <text evidence="12">The sequence shown here is derived from an EMBL/GenBank/DDBJ whole genome shotgun (WGS) entry which is preliminary data.</text>
</comment>
<dbReference type="PANTHER" id="PTHR11649">
    <property type="entry name" value="MSS1/TRME-RELATED GTP-BINDING PROTEIN"/>
    <property type="match status" value="1"/>
</dbReference>
<keyword evidence="7 10" id="KW-0342">GTP-binding</keyword>
<comment type="function">
    <text evidence="10">Necessary for normal cell division and for the maintenance of normal septation.</text>
</comment>